<organism evidence="1 2">
    <name type="scientific">Dorea formicigenerans</name>
    <dbReference type="NCBI Taxonomy" id="39486"/>
    <lineage>
        <taxon>Bacteria</taxon>
        <taxon>Bacillati</taxon>
        <taxon>Bacillota</taxon>
        <taxon>Clostridia</taxon>
        <taxon>Lachnospirales</taxon>
        <taxon>Lachnospiraceae</taxon>
        <taxon>Dorea</taxon>
    </lineage>
</organism>
<sequence>MTREIALAAPVASMMYSAPQEPQGMEAASSSVKTGIFCPLMIRPNPLMPIEIAVLQLPPIRHINEVAISDSFVI</sequence>
<reference evidence="1 2" key="1">
    <citation type="submission" date="2019-07" db="EMBL/GenBank/DDBJ databases">
        <authorList>
            <person name="Hibberd C M."/>
            <person name="Gehrig L. J."/>
            <person name="Chang H.-W."/>
            <person name="Venkatesh S."/>
        </authorList>
    </citation>
    <scope>NUCLEOTIDE SEQUENCE [LARGE SCALE GENOMIC DNA]</scope>
    <source>
        <strain evidence="1">Dorea_formicigenerans_SSTS_Bg7063</strain>
    </source>
</reference>
<dbReference type="EMBL" id="CABHNI010000013">
    <property type="protein sequence ID" value="VUW96807.1"/>
    <property type="molecule type" value="Genomic_DNA"/>
</dbReference>
<dbReference type="Proteomes" id="UP000358366">
    <property type="component" value="Unassembled WGS sequence"/>
</dbReference>
<dbReference type="AlphaFoldDB" id="A0A564SNQ4"/>
<gene>
    <name evidence="1" type="ORF">DFSSTS7063_00623</name>
</gene>
<proteinExistence type="predicted"/>
<protein>
    <submittedName>
        <fullName evidence="1">Uncharacterized protein</fullName>
    </submittedName>
</protein>
<evidence type="ECO:0000313" key="1">
    <source>
        <dbReference type="EMBL" id="VUW96807.1"/>
    </source>
</evidence>
<accession>A0A564SNQ4</accession>
<evidence type="ECO:0000313" key="2">
    <source>
        <dbReference type="Proteomes" id="UP000358366"/>
    </source>
</evidence>
<name>A0A564SNQ4_9FIRM</name>